<dbReference type="InterPro" id="IPR045428">
    <property type="entry name" value="EACC1"/>
</dbReference>
<evidence type="ECO:0000256" key="1">
    <source>
        <dbReference type="SAM" id="MobiDB-lite"/>
    </source>
</evidence>
<protein>
    <submittedName>
        <fullName evidence="2">Uncharacterized protein</fullName>
    </submittedName>
</protein>
<dbReference type="Proteomes" id="UP000373149">
    <property type="component" value="Unassembled WGS sequence"/>
</dbReference>
<name>A0A5N8X046_9ACTN</name>
<sequence length="154" mass="16457">MEIRFWAGGSDQDEDQRQDIRSLHEWLRDDRDLRLAGVRIEAVVGAAQGRMGIGPEEIGALCGALSLGLQLVDSVRAWRQGRRPTTTVNVTVLGGDPGQAEQLAAALRAAGLVPQVRDESHEPTVSPGTQPADHNRDPGDSSDDGDSGGNGDRR</sequence>
<proteinExistence type="predicted"/>
<comment type="caution">
    <text evidence="2">The sequence shown here is derived from an EMBL/GenBank/DDBJ whole genome shotgun (WGS) entry which is preliminary data.</text>
</comment>
<evidence type="ECO:0000313" key="2">
    <source>
        <dbReference type="EMBL" id="MPY51805.1"/>
    </source>
</evidence>
<keyword evidence="3" id="KW-1185">Reference proteome</keyword>
<feature type="region of interest" description="Disordered" evidence="1">
    <location>
        <begin position="112"/>
        <end position="154"/>
    </location>
</feature>
<evidence type="ECO:0000313" key="3">
    <source>
        <dbReference type="Proteomes" id="UP000373149"/>
    </source>
</evidence>
<organism evidence="2 3">
    <name type="scientific">Streptomyces acidicola</name>
    <dbReference type="NCBI Taxonomy" id="2596892"/>
    <lineage>
        <taxon>Bacteria</taxon>
        <taxon>Bacillati</taxon>
        <taxon>Actinomycetota</taxon>
        <taxon>Actinomycetes</taxon>
        <taxon>Kitasatosporales</taxon>
        <taxon>Streptomycetaceae</taxon>
        <taxon>Streptomyces</taxon>
    </lineage>
</organism>
<dbReference type="EMBL" id="VMNX01000109">
    <property type="protein sequence ID" value="MPY51805.1"/>
    <property type="molecule type" value="Genomic_DNA"/>
</dbReference>
<gene>
    <name evidence="2" type="ORF">FPZ41_25845</name>
</gene>
<accession>A0A5N8X046</accession>
<dbReference type="Pfam" id="PF19953">
    <property type="entry name" value="EACC1"/>
    <property type="match status" value="1"/>
</dbReference>
<dbReference type="AlphaFoldDB" id="A0A5N8X046"/>
<reference evidence="2 3" key="1">
    <citation type="submission" date="2019-09" db="EMBL/GenBank/DDBJ databases">
        <authorList>
            <person name="Duangmal K."/>
            <person name="Teo W.F.A."/>
            <person name="Lipun K."/>
        </authorList>
    </citation>
    <scope>NUCLEOTIDE SEQUENCE [LARGE SCALE GENOMIC DNA]</scope>
    <source>
        <strain evidence="2 3">K1PN6</strain>
    </source>
</reference>
<dbReference type="RefSeq" id="WP_152866087.1">
    <property type="nucleotide sequence ID" value="NZ_VMNX01000109.1"/>
</dbReference>